<evidence type="ECO:0000313" key="4">
    <source>
        <dbReference type="Proteomes" id="UP000007820"/>
    </source>
</evidence>
<feature type="signal peptide" evidence="1">
    <location>
        <begin position="1"/>
        <end position="22"/>
    </location>
</feature>
<dbReference type="AlphaFoldDB" id="F9D470"/>
<evidence type="ECO:0000256" key="1">
    <source>
        <dbReference type="SAM" id="SignalP"/>
    </source>
</evidence>
<dbReference type="SUPFAM" id="SSF49464">
    <property type="entry name" value="Carboxypeptidase regulatory domain-like"/>
    <property type="match status" value="1"/>
</dbReference>
<sequence length="261" mass="28660">MKDKLRYKILAILCAAALGMSAQQITAVHGVVNDELGAIAGASVCEIDGNGRIVESTMTDVNGNFSMKVRNPKNKIRFSYIGYKTVSMPINKAEYTIELTSDLQLDEVTITAKKRINSGGLAIPERELSYAAQTISAKEFEGLGLNTVDEALQGRISGLDIVSVSGNLGAGTSMRLRGSSSVSTLTSDNPLIVVNGNTWNVDMTSFDVKNANDEQFSQLLNIKPRGYFQHHSVKRCGSYSHLWLARCQRCHRDYNKARHPW</sequence>
<dbReference type="Proteomes" id="UP000007820">
    <property type="component" value="Unassembled WGS sequence"/>
</dbReference>
<proteinExistence type="predicted"/>
<accession>F9D470</accession>
<evidence type="ECO:0000259" key="2">
    <source>
        <dbReference type="Pfam" id="PF07715"/>
    </source>
</evidence>
<dbReference type="SUPFAM" id="SSF56935">
    <property type="entry name" value="Porins"/>
    <property type="match status" value="1"/>
</dbReference>
<dbReference type="InterPro" id="IPR037066">
    <property type="entry name" value="Plug_dom_sf"/>
</dbReference>
<evidence type="ECO:0000313" key="3">
    <source>
        <dbReference type="EMBL" id="EGQ14113.1"/>
    </source>
</evidence>
<dbReference type="Pfam" id="PF13715">
    <property type="entry name" value="CarbopepD_reg_2"/>
    <property type="match status" value="1"/>
</dbReference>
<gene>
    <name evidence="3" type="ORF">HMPREF9136_1648</name>
</gene>
<dbReference type="InterPro" id="IPR012910">
    <property type="entry name" value="Plug_dom"/>
</dbReference>
<dbReference type="InterPro" id="IPR008969">
    <property type="entry name" value="CarboxyPept-like_regulatory"/>
</dbReference>
<dbReference type="Gene3D" id="2.170.130.10">
    <property type="entry name" value="TonB-dependent receptor, plug domain"/>
    <property type="match status" value="1"/>
</dbReference>
<protein>
    <recommendedName>
        <fullName evidence="2">TonB-dependent receptor plug domain-containing protein</fullName>
    </recommendedName>
</protein>
<feature type="chain" id="PRO_5003380916" description="TonB-dependent receptor plug domain-containing protein" evidence="1">
    <location>
        <begin position="23"/>
        <end position="261"/>
    </location>
</feature>
<organism evidence="3 4">
    <name type="scientific">Prevotella dentalis (strain ATCC 49559 / DSM 3688 / JCM 13448 / NCTC 12043 / ES 2772)</name>
    <name type="common">Mitsuokella dentalis</name>
    <dbReference type="NCBI Taxonomy" id="908937"/>
    <lineage>
        <taxon>Bacteria</taxon>
        <taxon>Pseudomonadati</taxon>
        <taxon>Bacteroidota</taxon>
        <taxon>Bacteroidia</taxon>
        <taxon>Bacteroidales</taxon>
        <taxon>Prevotellaceae</taxon>
        <taxon>Prevotella</taxon>
    </lineage>
</organism>
<dbReference type="EMBL" id="AFPW01000023">
    <property type="protein sequence ID" value="EGQ14113.1"/>
    <property type="molecule type" value="Genomic_DNA"/>
</dbReference>
<name>F9D470_PREDD</name>
<keyword evidence="1" id="KW-0732">Signal</keyword>
<feature type="domain" description="TonB-dependent receptor plug" evidence="2">
    <location>
        <begin position="125"/>
        <end position="209"/>
    </location>
</feature>
<reference evidence="3 4" key="1">
    <citation type="submission" date="2011-04" db="EMBL/GenBank/DDBJ databases">
        <authorList>
            <person name="Muzny D."/>
            <person name="Qin X."/>
            <person name="Deng J."/>
            <person name="Jiang H."/>
            <person name="Liu Y."/>
            <person name="Qu J."/>
            <person name="Song X.-Z."/>
            <person name="Zhang L."/>
            <person name="Thornton R."/>
            <person name="Coyle M."/>
            <person name="Francisco L."/>
            <person name="Jackson L."/>
            <person name="Javaid M."/>
            <person name="Korchina V."/>
            <person name="Kovar C."/>
            <person name="Mata R."/>
            <person name="Mathew T."/>
            <person name="Ngo R."/>
            <person name="Nguyen L."/>
            <person name="Nguyen N."/>
            <person name="Okwuonu G."/>
            <person name="Ongeri F."/>
            <person name="Pham C."/>
            <person name="Simmons D."/>
            <person name="Wilczek-Boney K."/>
            <person name="Hale W."/>
            <person name="Jakkamsetti A."/>
            <person name="Pham P."/>
            <person name="Ruth R."/>
            <person name="San Lucas F."/>
            <person name="Warren J."/>
            <person name="Zhang J."/>
            <person name="Zhao Z."/>
            <person name="Zhou C."/>
            <person name="Zhu D."/>
            <person name="Lee S."/>
            <person name="Bess C."/>
            <person name="Blankenburg K."/>
            <person name="Forbes L."/>
            <person name="Fu Q."/>
            <person name="Gubbala S."/>
            <person name="Hirani K."/>
            <person name="Jayaseelan J.C."/>
            <person name="Lara F."/>
            <person name="Munidasa M."/>
            <person name="Palculict T."/>
            <person name="Patil S."/>
            <person name="Pu L.-L."/>
            <person name="Saada N."/>
            <person name="Tang L."/>
            <person name="Weissenberger G."/>
            <person name="Zhu Y."/>
            <person name="Hemphill L."/>
            <person name="Shang Y."/>
            <person name="Youmans B."/>
            <person name="Ayvaz T."/>
            <person name="Ross M."/>
            <person name="Santibanez J."/>
            <person name="Aqrawi P."/>
            <person name="Gross S."/>
            <person name="Joshi V."/>
            <person name="Fowler G."/>
            <person name="Nazareth L."/>
            <person name="Reid J."/>
            <person name="Worley K."/>
            <person name="Petrosino J."/>
            <person name="Highlander S."/>
            <person name="Gibbs R."/>
        </authorList>
    </citation>
    <scope>NUCLEOTIDE SEQUENCE [LARGE SCALE GENOMIC DNA]</scope>
    <source>
        <strain evidence="3 4">DSM 3688</strain>
    </source>
</reference>
<comment type="caution">
    <text evidence="3">The sequence shown here is derived from an EMBL/GenBank/DDBJ whole genome shotgun (WGS) entry which is preliminary data.</text>
</comment>
<dbReference type="Pfam" id="PF07715">
    <property type="entry name" value="Plug"/>
    <property type="match status" value="1"/>
</dbReference>